<dbReference type="InterPro" id="IPR045584">
    <property type="entry name" value="Pilin-like"/>
</dbReference>
<dbReference type="Proteomes" id="UP000076023">
    <property type="component" value="Unassembled WGS sequence"/>
</dbReference>
<sequence>MMPEICRSSAPRRLDQGFTLIEVLAVIVILGVLAAMVIPAISSVRARGHAVACMSNLRQVGLGMELYLQENRGYYPEIYGKGTEPTKTWMWKLGPYLDFPENAMGPSPLAKAAGVFVCPDPSFNRKTRNASYAYNVAIDWSPWFYRKSAVPEPRKTFLVVEADVNSDYFSPFATADVSRRHPGHTANFLFVDGHVEALSQTIPATDTRWRWGN</sequence>
<dbReference type="InterPro" id="IPR000983">
    <property type="entry name" value="Bac_GSPG_pilin"/>
</dbReference>
<dbReference type="AlphaFoldDB" id="A0A146GCC5"/>
<evidence type="ECO:0000313" key="4">
    <source>
        <dbReference type="Proteomes" id="UP000076023"/>
    </source>
</evidence>
<dbReference type="GO" id="GO:0015628">
    <property type="term" value="P:protein secretion by the type II secretion system"/>
    <property type="evidence" value="ECO:0007669"/>
    <property type="project" value="InterPro"/>
</dbReference>
<comment type="caution">
    <text evidence="3">The sequence shown here is derived from an EMBL/GenBank/DDBJ whole genome shotgun (WGS) entry which is preliminary data.</text>
</comment>
<organism evidence="3 4">
    <name type="scientific">Terrimicrobium sacchariphilum</name>
    <dbReference type="NCBI Taxonomy" id="690879"/>
    <lineage>
        <taxon>Bacteria</taxon>
        <taxon>Pseudomonadati</taxon>
        <taxon>Verrucomicrobiota</taxon>
        <taxon>Terrimicrobiia</taxon>
        <taxon>Terrimicrobiales</taxon>
        <taxon>Terrimicrobiaceae</taxon>
        <taxon>Terrimicrobium</taxon>
    </lineage>
</organism>
<dbReference type="GO" id="GO:0015627">
    <property type="term" value="C:type II protein secretion system complex"/>
    <property type="evidence" value="ECO:0007669"/>
    <property type="project" value="InterPro"/>
</dbReference>
<dbReference type="InParanoid" id="A0A146GCC5"/>
<dbReference type="InterPro" id="IPR012902">
    <property type="entry name" value="N_methyl_site"/>
</dbReference>
<dbReference type="Gene3D" id="3.30.700.10">
    <property type="entry name" value="Glycoprotein, Type 4 Pilin"/>
    <property type="match status" value="1"/>
</dbReference>
<dbReference type="PROSITE" id="PS00409">
    <property type="entry name" value="PROKAR_NTER_METHYL"/>
    <property type="match status" value="1"/>
</dbReference>
<keyword evidence="1" id="KW-0488">Methylation</keyword>
<keyword evidence="4" id="KW-1185">Reference proteome</keyword>
<dbReference type="NCBIfam" id="TIGR02532">
    <property type="entry name" value="IV_pilin_GFxxxE"/>
    <property type="match status" value="1"/>
</dbReference>
<keyword evidence="2" id="KW-0812">Transmembrane</keyword>
<dbReference type="PANTHER" id="PTHR30093">
    <property type="entry name" value="GENERAL SECRETION PATHWAY PROTEIN G"/>
    <property type="match status" value="1"/>
</dbReference>
<proteinExistence type="predicted"/>
<dbReference type="OrthoDB" id="189011at2"/>
<dbReference type="SUPFAM" id="SSF54523">
    <property type="entry name" value="Pili subunits"/>
    <property type="match status" value="1"/>
</dbReference>
<accession>A0A146GCC5</accession>
<dbReference type="EMBL" id="BDCO01000003">
    <property type="protein sequence ID" value="GAT35249.1"/>
    <property type="molecule type" value="Genomic_DNA"/>
</dbReference>
<protein>
    <submittedName>
        <fullName evidence="3">Prepilin-type N-terminal cleavage/methylation domain-containing protein</fullName>
    </submittedName>
</protein>
<evidence type="ECO:0000313" key="3">
    <source>
        <dbReference type="EMBL" id="GAT35249.1"/>
    </source>
</evidence>
<evidence type="ECO:0000256" key="1">
    <source>
        <dbReference type="ARBA" id="ARBA00022481"/>
    </source>
</evidence>
<dbReference type="PRINTS" id="PR00813">
    <property type="entry name" value="BCTERIALGSPG"/>
</dbReference>
<feature type="transmembrane region" description="Helical" evidence="2">
    <location>
        <begin position="20"/>
        <end position="41"/>
    </location>
</feature>
<reference evidence="4" key="1">
    <citation type="journal article" date="2017" name="Genome Announc.">
        <title>Draft Genome Sequence of Terrimicrobium sacchariphilum NM-5T, a Facultative Anaerobic Soil Bacterium of the Class Spartobacteria.</title>
        <authorList>
            <person name="Qiu Y.L."/>
            <person name="Tourlousse D.M."/>
            <person name="Matsuura N."/>
            <person name="Ohashi A."/>
            <person name="Sekiguchi Y."/>
        </authorList>
    </citation>
    <scope>NUCLEOTIDE SEQUENCE [LARGE SCALE GENOMIC DNA]</scope>
    <source>
        <strain evidence="4">NM-5</strain>
    </source>
</reference>
<keyword evidence="2" id="KW-0472">Membrane</keyword>
<keyword evidence="2" id="KW-1133">Transmembrane helix</keyword>
<gene>
    <name evidence="3" type="ORF">TSACC_3313</name>
</gene>
<dbReference type="RefSeq" id="WP_075081079.1">
    <property type="nucleotide sequence ID" value="NZ_BDCO01000003.1"/>
</dbReference>
<dbReference type="STRING" id="690879.TSACC_3313"/>
<evidence type="ECO:0000256" key="2">
    <source>
        <dbReference type="SAM" id="Phobius"/>
    </source>
</evidence>
<name>A0A146GCC5_TERSA</name>
<dbReference type="Pfam" id="PF07963">
    <property type="entry name" value="N_methyl"/>
    <property type="match status" value="1"/>
</dbReference>